<accession>A0ABT0CR74</accession>
<keyword evidence="1" id="KW-0614">Plasmid</keyword>
<sequence length="104" mass="11196">MSEIQNKAVALTMQNEGDISSQSPAGRALPYLESALNLYFALGGDPAQAVVLAGAQRPQKPRVDASVADVMVEIAVASHLSDIDMIQATYNRLDFELTSLPRHK</sequence>
<reference evidence="1 2" key="1">
    <citation type="submission" date="2022-02" db="EMBL/GenBank/DDBJ databases">
        <title>Shinella B3.7 sp. nov., isolated from Sediment (Zhairuo Island).</title>
        <authorList>
            <person name="Chen G."/>
        </authorList>
    </citation>
    <scope>NUCLEOTIDE SEQUENCE [LARGE SCALE GENOMIC DNA]</scope>
    <source>
        <strain evidence="1 2">B3.7</strain>
        <plasmid evidence="1">unnamed</plasmid>
    </source>
</reference>
<organism evidence="1 2">
    <name type="scientific">Shinella sedimenti</name>
    <dbReference type="NCBI Taxonomy" id="2919913"/>
    <lineage>
        <taxon>Bacteria</taxon>
        <taxon>Pseudomonadati</taxon>
        <taxon>Pseudomonadota</taxon>
        <taxon>Alphaproteobacteria</taxon>
        <taxon>Hyphomicrobiales</taxon>
        <taxon>Rhizobiaceae</taxon>
        <taxon>Shinella</taxon>
    </lineage>
</organism>
<name>A0ABT0CR74_9HYPH</name>
<dbReference type="EMBL" id="JAKVIN010000008">
    <property type="protein sequence ID" value="MCJ8151113.1"/>
    <property type="molecule type" value="Genomic_DNA"/>
</dbReference>
<keyword evidence="2" id="KW-1185">Reference proteome</keyword>
<dbReference type="Proteomes" id="UP001201844">
    <property type="component" value="Unassembled WGS sequence"/>
</dbReference>
<gene>
    <name evidence="1" type="ORF">MKI86_18400</name>
</gene>
<proteinExistence type="predicted"/>
<comment type="caution">
    <text evidence="1">The sequence shown here is derived from an EMBL/GenBank/DDBJ whole genome shotgun (WGS) entry which is preliminary data.</text>
</comment>
<evidence type="ECO:0000313" key="1">
    <source>
        <dbReference type="EMBL" id="MCJ8151113.1"/>
    </source>
</evidence>
<dbReference type="RefSeq" id="WP_241603869.1">
    <property type="nucleotide sequence ID" value="NZ_JAKVIN010000008.1"/>
</dbReference>
<geneLocation type="plasmid" evidence="1">
    <name>unnamed</name>
</geneLocation>
<protein>
    <submittedName>
        <fullName evidence="1">Uncharacterized protein</fullName>
    </submittedName>
</protein>
<evidence type="ECO:0000313" key="2">
    <source>
        <dbReference type="Proteomes" id="UP001201844"/>
    </source>
</evidence>